<dbReference type="CDD" id="cd01300">
    <property type="entry name" value="YtcJ_like"/>
    <property type="match status" value="1"/>
</dbReference>
<gene>
    <name evidence="2" type="ORF">Dfulv_14495</name>
</gene>
<dbReference type="InterPro" id="IPR032466">
    <property type="entry name" value="Metal_Hydrolase"/>
</dbReference>
<dbReference type="SUPFAM" id="SSF51556">
    <property type="entry name" value="Metallo-dependent hydrolases"/>
    <property type="match status" value="1"/>
</dbReference>
<dbReference type="PANTHER" id="PTHR22642:SF2">
    <property type="entry name" value="PROTEIN LONG AFTER FAR-RED 3"/>
    <property type="match status" value="1"/>
</dbReference>
<dbReference type="SUPFAM" id="SSF51338">
    <property type="entry name" value="Composite domain of metallo-dependent hydrolases"/>
    <property type="match status" value="1"/>
</dbReference>
<feature type="domain" description="Amidohydrolase 3" evidence="1">
    <location>
        <begin position="72"/>
        <end position="556"/>
    </location>
</feature>
<dbReference type="Gene3D" id="3.20.20.140">
    <property type="entry name" value="Metal-dependent hydrolases"/>
    <property type="match status" value="1"/>
</dbReference>
<protein>
    <submittedName>
        <fullName evidence="2">Amidohydrolase</fullName>
    </submittedName>
</protein>
<reference evidence="2" key="1">
    <citation type="submission" date="2021-04" db="EMBL/GenBank/DDBJ databases">
        <authorList>
            <person name="Hartkoorn R.C."/>
            <person name="Beaudoing E."/>
            <person name="Hot D."/>
        </authorList>
    </citation>
    <scope>NUCLEOTIDE SEQUENCE</scope>
    <source>
        <strain evidence="2">NRRL B-16292</strain>
    </source>
</reference>
<evidence type="ECO:0000313" key="2">
    <source>
        <dbReference type="EMBL" id="UWP85370.1"/>
    </source>
</evidence>
<organism evidence="2 3">
    <name type="scientific">Dactylosporangium fulvum</name>
    <dbReference type="NCBI Taxonomy" id="53359"/>
    <lineage>
        <taxon>Bacteria</taxon>
        <taxon>Bacillati</taxon>
        <taxon>Actinomycetota</taxon>
        <taxon>Actinomycetes</taxon>
        <taxon>Micromonosporales</taxon>
        <taxon>Micromonosporaceae</taxon>
        <taxon>Dactylosporangium</taxon>
    </lineage>
</organism>
<keyword evidence="3" id="KW-1185">Reference proteome</keyword>
<sequence>MSTNNAPEGSSSSSRTAPATRAAADLVLFGGTVLTQDPGRPRAAAVAVAGNTILDVGDDAAMLALAAPDARLIDLGGRTALPGFIETHTHPYFYGVRLDASVDATTRPGESVGDLVERVREGIRCVPAGEWVVAHGYDDTLLAEGRHPTLADLDPVSADHPVVLHHVSGHICVVNSVALRAVGFADASADPPGGLIGRDEHGRPNGVLYEAAAFAVNGCVPPPDAESVQRRLRLAGEAFLAAGITCVHDAAIGGLGGTAELDHYRLAQDTGRLRTRIRGYLFHPRWSRLIPDRLTPNDFAGPDPDLLRVAGVKIVADGSIQGRTARLTGGYHPGCAEDGMLLLPPEQLTETVGALSELGWQVAVHGNGDGAIDAILDAFEGPAGVDNPLRHRIEHCQTVRDDQLDRIARHRILVSFFVKHVHYWGDRHRDLFLGPERAARISPLAGADARGIRFALHSDAPVTPPPPLEGIWCAASRRTSGGAVLGADQAVPAGRALRGYTSDAAYFSFDEDRLGRLRPGYLADIAVLAADPTAGDPMSVRDIGVDTTIVGGQVAYQRS</sequence>
<accession>A0ABY5W7N2</accession>
<dbReference type="PANTHER" id="PTHR22642">
    <property type="entry name" value="IMIDAZOLONEPROPIONASE"/>
    <property type="match status" value="1"/>
</dbReference>
<dbReference type="InterPro" id="IPR033932">
    <property type="entry name" value="YtcJ-like"/>
</dbReference>
<dbReference type="RefSeq" id="WP_259863477.1">
    <property type="nucleotide sequence ID" value="NZ_BAAAST010000020.1"/>
</dbReference>
<dbReference type="EMBL" id="CP073720">
    <property type="protein sequence ID" value="UWP85370.1"/>
    <property type="molecule type" value="Genomic_DNA"/>
</dbReference>
<dbReference type="Gene3D" id="3.10.310.70">
    <property type="match status" value="1"/>
</dbReference>
<dbReference type="InterPro" id="IPR013108">
    <property type="entry name" value="Amidohydro_3"/>
</dbReference>
<proteinExistence type="predicted"/>
<dbReference type="Gene3D" id="2.30.40.10">
    <property type="entry name" value="Urease, subunit C, domain 1"/>
    <property type="match status" value="1"/>
</dbReference>
<evidence type="ECO:0000259" key="1">
    <source>
        <dbReference type="Pfam" id="PF07969"/>
    </source>
</evidence>
<dbReference type="InterPro" id="IPR011059">
    <property type="entry name" value="Metal-dep_hydrolase_composite"/>
</dbReference>
<name>A0ABY5W7N2_9ACTN</name>
<dbReference type="Pfam" id="PF07969">
    <property type="entry name" value="Amidohydro_3"/>
    <property type="match status" value="1"/>
</dbReference>
<dbReference type="Proteomes" id="UP001059617">
    <property type="component" value="Chromosome"/>
</dbReference>
<reference evidence="2" key="2">
    <citation type="submission" date="2022-09" db="EMBL/GenBank/DDBJ databases">
        <title>Biosynthetic gene clusters of Dactylosporangioum fulvum.</title>
        <authorList>
            <person name="Caradec T."/>
        </authorList>
    </citation>
    <scope>NUCLEOTIDE SEQUENCE</scope>
    <source>
        <strain evidence="2">NRRL B-16292</strain>
    </source>
</reference>
<evidence type="ECO:0000313" key="3">
    <source>
        <dbReference type="Proteomes" id="UP001059617"/>
    </source>
</evidence>